<proteinExistence type="predicted"/>
<evidence type="ECO:0000256" key="2">
    <source>
        <dbReference type="SAM" id="MobiDB-lite"/>
    </source>
</evidence>
<evidence type="ECO:0000256" key="1">
    <source>
        <dbReference type="PROSITE-ProRule" id="PRU00325"/>
    </source>
</evidence>
<dbReference type="STRING" id="767519.SAMN05216559_2306"/>
<dbReference type="PROSITE" id="PS50966">
    <property type="entry name" value="ZF_SWIM"/>
    <property type="match status" value="1"/>
</dbReference>
<keyword evidence="5" id="KW-1185">Reference proteome</keyword>
<dbReference type="Proteomes" id="UP000199062">
    <property type="component" value="Unassembled WGS sequence"/>
</dbReference>
<feature type="domain" description="SWIM-type" evidence="3">
    <location>
        <begin position="48"/>
        <end position="83"/>
    </location>
</feature>
<protein>
    <submittedName>
        <fullName evidence="4">SWIM zinc finger</fullName>
    </submittedName>
</protein>
<feature type="region of interest" description="Disordered" evidence="2">
    <location>
        <begin position="96"/>
        <end position="121"/>
    </location>
</feature>
<name>A0A1I6L9F4_9EURY</name>
<organism evidence="4 5">
    <name type="scientific">Halomicrobium zhouii</name>
    <dbReference type="NCBI Taxonomy" id="767519"/>
    <lineage>
        <taxon>Archaea</taxon>
        <taxon>Methanobacteriati</taxon>
        <taxon>Methanobacteriota</taxon>
        <taxon>Stenosarchaea group</taxon>
        <taxon>Halobacteria</taxon>
        <taxon>Halobacteriales</taxon>
        <taxon>Haloarculaceae</taxon>
        <taxon>Halomicrobium</taxon>
    </lineage>
</organism>
<dbReference type="InterPro" id="IPR007527">
    <property type="entry name" value="Znf_SWIM"/>
</dbReference>
<evidence type="ECO:0000313" key="5">
    <source>
        <dbReference type="Proteomes" id="UP000199062"/>
    </source>
</evidence>
<dbReference type="GO" id="GO:0008270">
    <property type="term" value="F:zinc ion binding"/>
    <property type="evidence" value="ECO:0007669"/>
    <property type="project" value="UniProtKB-KW"/>
</dbReference>
<dbReference type="OrthoDB" id="189856at2157"/>
<keyword evidence="1" id="KW-0863">Zinc-finger</keyword>
<dbReference type="Pfam" id="PF04434">
    <property type="entry name" value="SWIM"/>
    <property type="match status" value="1"/>
</dbReference>
<evidence type="ECO:0000259" key="3">
    <source>
        <dbReference type="PROSITE" id="PS50966"/>
    </source>
</evidence>
<keyword evidence="1" id="KW-0862">Zinc</keyword>
<dbReference type="AlphaFoldDB" id="A0A1I6L9F4"/>
<evidence type="ECO:0000313" key="4">
    <source>
        <dbReference type="EMBL" id="SFS00079.1"/>
    </source>
</evidence>
<reference evidence="4 5" key="1">
    <citation type="submission" date="2016-10" db="EMBL/GenBank/DDBJ databases">
        <authorList>
            <person name="de Groot N.N."/>
        </authorList>
    </citation>
    <scope>NUCLEOTIDE SEQUENCE [LARGE SCALE GENOMIC DNA]</scope>
    <source>
        <strain evidence="4 5">CGMCC 1.10457</strain>
    </source>
</reference>
<accession>A0A1I6L9F4</accession>
<sequence>MTPHPLDELSVSNRVCKRAQYEAFEFELLDTDIRVRNASHAVPADHEYLVTIEDGLPVDCTCPADANYEHACKHRVAVAIRRPVLDFATDVQLLADGGTRPQRDDSEQAETQLNESPESDDCECGFLPDDFPCWECVRTGRRPMPTRNERDR</sequence>
<keyword evidence="1" id="KW-0479">Metal-binding</keyword>
<gene>
    <name evidence="4" type="ORF">SAMN05216559_2306</name>
</gene>
<dbReference type="EMBL" id="FOZK01000002">
    <property type="protein sequence ID" value="SFS00079.1"/>
    <property type="molecule type" value="Genomic_DNA"/>
</dbReference>